<keyword evidence="6" id="KW-1133">Transmembrane helix</keyword>
<keyword evidence="6" id="KW-0812">Transmembrane</keyword>
<dbReference type="Pfam" id="PF02298">
    <property type="entry name" value="Cu_bind_like"/>
    <property type="match status" value="1"/>
</dbReference>
<keyword evidence="1" id="KW-0479">Metal-binding</keyword>
<dbReference type="Proteomes" id="UP000594263">
    <property type="component" value="Unplaced"/>
</dbReference>
<evidence type="ECO:0000313" key="8">
    <source>
        <dbReference type="EnsemblPlants" id="Kaladp0082s0107.1.v1.1"/>
    </source>
</evidence>
<evidence type="ECO:0000256" key="2">
    <source>
        <dbReference type="ARBA" id="ARBA00023008"/>
    </source>
</evidence>
<organism evidence="8 9">
    <name type="scientific">Kalanchoe fedtschenkoi</name>
    <name type="common">Lavender scallops</name>
    <name type="synonym">South American air plant</name>
    <dbReference type="NCBI Taxonomy" id="63787"/>
    <lineage>
        <taxon>Eukaryota</taxon>
        <taxon>Viridiplantae</taxon>
        <taxon>Streptophyta</taxon>
        <taxon>Embryophyta</taxon>
        <taxon>Tracheophyta</taxon>
        <taxon>Spermatophyta</taxon>
        <taxon>Magnoliopsida</taxon>
        <taxon>eudicotyledons</taxon>
        <taxon>Gunneridae</taxon>
        <taxon>Pentapetalae</taxon>
        <taxon>Saxifragales</taxon>
        <taxon>Crassulaceae</taxon>
        <taxon>Kalanchoe</taxon>
    </lineage>
</organism>
<keyword evidence="6" id="KW-0472">Membrane</keyword>
<evidence type="ECO:0000313" key="9">
    <source>
        <dbReference type="Proteomes" id="UP000594263"/>
    </source>
</evidence>
<evidence type="ECO:0000256" key="3">
    <source>
        <dbReference type="ARBA" id="ARBA00023157"/>
    </source>
</evidence>
<dbReference type="InterPro" id="IPR028871">
    <property type="entry name" value="BlueCu_1_BS"/>
</dbReference>
<sequence>MHSHHLHQPKLTILTCGPNYSSQSSSLSMAMAQGSGSAGQKASVYLLAMVLCIMLFASSGTQAATYVVGGPAGWTFNTNSWPNGKRFRAGDVLIFNYDPKMHNVVLVDRAGYSRCTTPRGARVLQSGKDKIKLGKGQNYFICSIPGHCDSGMKIAITAA</sequence>
<dbReference type="GO" id="GO:0009055">
    <property type="term" value="F:electron transfer activity"/>
    <property type="evidence" value="ECO:0007669"/>
    <property type="project" value="InterPro"/>
</dbReference>
<reference evidence="8" key="1">
    <citation type="submission" date="2021-01" db="UniProtKB">
        <authorList>
            <consortium name="EnsemblPlants"/>
        </authorList>
    </citation>
    <scope>IDENTIFICATION</scope>
</reference>
<dbReference type="PANTHER" id="PTHR33021">
    <property type="entry name" value="BLUE COPPER PROTEIN"/>
    <property type="match status" value="1"/>
</dbReference>
<dbReference type="GO" id="GO:0046872">
    <property type="term" value="F:metal ion binding"/>
    <property type="evidence" value="ECO:0007669"/>
    <property type="project" value="UniProtKB-KW"/>
</dbReference>
<keyword evidence="3" id="KW-1015">Disulfide bond</keyword>
<name>A0A7N0UUI2_KALFE</name>
<dbReference type="CDD" id="cd11013">
    <property type="entry name" value="Plantacyanin"/>
    <property type="match status" value="1"/>
</dbReference>
<dbReference type="Gramene" id="Kaladp0082s0107.1.v1.1">
    <property type="protein sequence ID" value="Kaladp0082s0107.1.v1.1"/>
    <property type="gene ID" value="Kaladp0082s0107.v1.1"/>
</dbReference>
<dbReference type="InterPro" id="IPR039391">
    <property type="entry name" value="Phytocyanin-like"/>
</dbReference>
<dbReference type="AlphaFoldDB" id="A0A7N0UUI2"/>
<dbReference type="EnsemblPlants" id="Kaladp0082s0107.1.v1.1">
    <property type="protein sequence ID" value="Kaladp0082s0107.1.v1.1"/>
    <property type="gene ID" value="Kaladp0082s0107.v1.1"/>
</dbReference>
<evidence type="ECO:0000256" key="4">
    <source>
        <dbReference type="ARBA" id="ARBA00071970"/>
    </source>
</evidence>
<keyword evidence="9" id="KW-1185">Reference proteome</keyword>
<dbReference type="PROSITE" id="PS00196">
    <property type="entry name" value="COPPER_BLUE"/>
    <property type="match status" value="1"/>
</dbReference>
<evidence type="ECO:0000256" key="6">
    <source>
        <dbReference type="SAM" id="Phobius"/>
    </source>
</evidence>
<dbReference type="SUPFAM" id="SSF49503">
    <property type="entry name" value="Cupredoxins"/>
    <property type="match status" value="1"/>
</dbReference>
<dbReference type="InterPro" id="IPR003245">
    <property type="entry name" value="Phytocyanin_dom"/>
</dbReference>
<dbReference type="Gene3D" id="2.60.40.420">
    <property type="entry name" value="Cupredoxins - blue copper proteins"/>
    <property type="match status" value="1"/>
</dbReference>
<dbReference type="OMA" id="WTFNTVT"/>
<dbReference type="PANTHER" id="PTHR33021:SF515">
    <property type="entry name" value="BASIC BLUE-LIKE PROTEIN"/>
    <property type="match status" value="1"/>
</dbReference>
<feature type="domain" description="Phytocyanin" evidence="7">
    <location>
        <begin position="64"/>
        <end position="159"/>
    </location>
</feature>
<evidence type="ECO:0000259" key="7">
    <source>
        <dbReference type="PROSITE" id="PS51485"/>
    </source>
</evidence>
<dbReference type="FunFam" id="2.60.40.420:FF:000013">
    <property type="entry name" value="basic blue protein-like"/>
    <property type="match status" value="1"/>
</dbReference>
<dbReference type="PROSITE" id="PS51485">
    <property type="entry name" value="PHYTOCYANIN"/>
    <property type="match status" value="1"/>
</dbReference>
<evidence type="ECO:0000256" key="5">
    <source>
        <dbReference type="ARBA" id="ARBA00082491"/>
    </source>
</evidence>
<dbReference type="InterPro" id="IPR041844">
    <property type="entry name" value="Plantacyanin"/>
</dbReference>
<evidence type="ECO:0000256" key="1">
    <source>
        <dbReference type="ARBA" id="ARBA00022723"/>
    </source>
</evidence>
<feature type="transmembrane region" description="Helical" evidence="6">
    <location>
        <begin position="44"/>
        <end position="68"/>
    </location>
</feature>
<protein>
    <recommendedName>
        <fullName evidence="4">Basic blue protein</fullName>
    </recommendedName>
    <alternativeName>
        <fullName evidence="5">Plantacyanin</fullName>
    </alternativeName>
</protein>
<dbReference type="InterPro" id="IPR008972">
    <property type="entry name" value="Cupredoxin"/>
</dbReference>
<dbReference type="GO" id="GO:0005886">
    <property type="term" value="C:plasma membrane"/>
    <property type="evidence" value="ECO:0007669"/>
    <property type="project" value="TreeGrafter"/>
</dbReference>
<keyword evidence="2" id="KW-0186">Copper</keyword>
<accession>A0A7N0UUI2</accession>
<proteinExistence type="predicted"/>